<dbReference type="PROSITE" id="PS50801">
    <property type="entry name" value="STAS"/>
    <property type="match status" value="1"/>
</dbReference>
<dbReference type="InterPro" id="IPR003658">
    <property type="entry name" value="Anti-sigma_ant"/>
</dbReference>
<evidence type="ECO:0000259" key="3">
    <source>
        <dbReference type="PROSITE" id="PS50801"/>
    </source>
</evidence>
<dbReference type="GO" id="GO:0043856">
    <property type="term" value="F:anti-sigma factor antagonist activity"/>
    <property type="evidence" value="ECO:0007669"/>
    <property type="project" value="InterPro"/>
</dbReference>
<keyword evidence="5" id="KW-1185">Reference proteome</keyword>
<sequence length="115" mass="12338">MVAAVYVRVVTDLSFEVLRVEETVTVRLDGELDKVAAPAFKERLGGLSAEGRLDVVIDASRLTFCDSSGLWALVELQRGVAERGGSLTLTGVHGVLRRVLDVTGLKAVFDEVLPA</sequence>
<feature type="domain" description="STAS" evidence="3">
    <location>
        <begin position="13"/>
        <end position="115"/>
    </location>
</feature>
<organism evidence="4 5">
    <name type="scientific">Nonomuraea glycinis</name>
    <dbReference type="NCBI Taxonomy" id="2047744"/>
    <lineage>
        <taxon>Bacteria</taxon>
        <taxon>Bacillati</taxon>
        <taxon>Actinomycetota</taxon>
        <taxon>Actinomycetes</taxon>
        <taxon>Streptosporangiales</taxon>
        <taxon>Streptosporangiaceae</taxon>
        <taxon>Nonomuraea</taxon>
    </lineage>
</organism>
<dbReference type="Gene3D" id="3.30.750.24">
    <property type="entry name" value="STAS domain"/>
    <property type="match status" value="1"/>
</dbReference>
<dbReference type="Proteomes" id="UP000660745">
    <property type="component" value="Unassembled WGS sequence"/>
</dbReference>
<name>A0A918A102_9ACTN</name>
<dbReference type="InterPro" id="IPR036513">
    <property type="entry name" value="STAS_dom_sf"/>
</dbReference>
<accession>A0A918A102</accession>
<dbReference type="CDD" id="cd07043">
    <property type="entry name" value="STAS_anti-anti-sigma_factors"/>
    <property type="match status" value="1"/>
</dbReference>
<dbReference type="AlphaFoldDB" id="A0A918A102"/>
<reference evidence="4" key="2">
    <citation type="submission" date="2020-09" db="EMBL/GenBank/DDBJ databases">
        <authorList>
            <person name="Sun Q."/>
            <person name="Zhou Y."/>
        </authorList>
    </citation>
    <scope>NUCLEOTIDE SEQUENCE</scope>
    <source>
        <strain evidence="4">CGMCC 4.7430</strain>
    </source>
</reference>
<comment type="similarity">
    <text evidence="1 2">Belongs to the anti-sigma-factor antagonist family.</text>
</comment>
<dbReference type="InterPro" id="IPR002645">
    <property type="entry name" value="STAS_dom"/>
</dbReference>
<dbReference type="Pfam" id="PF13466">
    <property type="entry name" value="STAS_2"/>
    <property type="match status" value="1"/>
</dbReference>
<reference evidence="4" key="1">
    <citation type="journal article" date="2014" name="Int. J. Syst. Evol. Microbiol.">
        <title>Complete genome sequence of Corynebacterium casei LMG S-19264T (=DSM 44701T), isolated from a smear-ripened cheese.</title>
        <authorList>
            <consortium name="US DOE Joint Genome Institute (JGI-PGF)"/>
            <person name="Walter F."/>
            <person name="Albersmeier A."/>
            <person name="Kalinowski J."/>
            <person name="Ruckert C."/>
        </authorList>
    </citation>
    <scope>NUCLEOTIDE SEQUENCE</scope>
    <source>
        <strain evidence="4">CGMCC 4.7430</strain>
    </source>
</reference>
<evidence type="ECO:0000256" key="1">
    <source>
        <dbReference type="ARBA" id="ARBA00009013"/>
    </source>
</evidence>
<evidence type="ECO:0000256" key="2">
    <source>
        <dbReference type="RuleBase" id="RU003749"/>
    </source>
</evidence>
<gene>
    <name evidence="4" type="ORF">GCM10012278_11230</name>
</gene>
<protein>
    <recommendedName>
        <fullName evidence="2">Anti-sigma factor antagonist</fullName>
    </recommendedName>
</protein>
<comment type="caution">
    <text evidence="4">The sequence shown here is derived from an EMBL/GenBank/DDBJ whole genome shotgun (WGS) entry which is preliminary data.</text>
</comment>
<dbReference type="PANTHER" id="PTHR33495">
    <property type="entry name" value="ANTI-SIGMA FACTOR ANTAGONIST TM_1081-RELATED-RELATED"/>
    <property type="match status" value="1"/>
</dbReference>
<dbReference type="SUPFAM" id="SSF52091">
    <property type="entry name" value="SpoIIaa-like"/>
    <property type="match status" value="1"/>
</dbReference>
<evidence type="ECO:0000313" key="5">
    <source>
        <dbReference type="Proteomes" id="UP000660745"/>
    </source>
</evidence>
<proteinExistence type="inferred from homology"/>
<dbReference type="NCBIfam" id="TIGR00377">
    <property type="entry name" value="ant_ant_sig"/>
    <property type="match status" value="1"/>
</dbReference>
<dbReference type="EMBL" id="BMNK01000002">
    <property type="protein sequence ID" value="GGP02753.1"/>
    <property type="molecule type" value="Genomic_DNA"/>
</dbReference>
<dbReference type="InterPro" id="IPR058548">
    <property type="entry name" value="MlaB-like_STAS"/>
</dbReference>
<evidence type="ECO:0000313" key="4">
    <source>
        <dbReference type="EMBL" id="GGP02753.1"/>
    </source>
</evidence>